<dbReference type="EnsemblProtists" id="PYU1_T008401">
    <property type="protein sequence ID" value="PYU1_T008401"/>
    <property type="gene ID" value="PYU1_G008385"/>
</dbReference>
<dbReference type="EMBL" id="GL376613">
    <property type="status" value="NOT_ANNOTATED_CDS"/>
    <property type="molecule type" value="Genomic_DNA"/>
</dbReference>
<dbReference type="PROSITE" id="PS50172">
    <property type="entry name" value="BRCT"/>
    <property type="match status" value="1"/>
</dbReference>
<dbReference type="InterPro" id="IPR001357">
    <property type="entry name" value="BRCT_dom"/>
</dbReference>
<feature type="domain" description="BRCT" evidence="4">
    <location>
        <begin position="64"/>
        <end position="137"/>
    </location>
</feature>
<dbReference type="InterPro" id="IPR047250">
    <property type="entry name" value="BRCT_p53bp1-like_rpt2"/>
</dbReference>
<dbReference type="InParanoid" id="K3WTV5"/>
<keyword evidence="6" id="KW-1185">Reference proteome</keyword>
<keyword evidence="3" id="KW-0539">Nucleus</keyword>
<dbReference type="InterPro" id="IPR036420">
    <property type="entry name" value="BRCT_dom_sf"/>
</dbReference>
<dbReference type="GO" id="GO:0045944">
    <property type="term" value="P:positive regulation of transcription by RNA polymerase II"/>
    <property type="evidence" value="ECO:0007669"/>
    <property type="project" value="TreeGrafter"/>
</dbReference>
<dbReference type="CDD" id="cd17724">
    <property type="entry name" value="BRCT_p53bp1_rpt2"/>
    <property type="match status" value="1"/>
</dbReference>
<comment type="subcellular location">
    <subcellularLocation>
        <location evidence="1">Nucleus</location>
    </subcellularLocation>
</comment>
<dbReference type="HOGENOM" id="CLU_049265_0_0_1"/>
<reference evidence="6" key="2">
    <citation type="submission" date="2010-04" db="EMBL/GenBank/DDBJ databases">
        <authorList>
            <person name="Buell R."/>
            <person name="Hamilton J."/>
            <person name="Hostetler J."/>
        </authorList>
    </citation>
    <scope>NUCLEOTIDE SEQUENCE [LARGE SCALE GENOMIC DNA]</scope>
    <source>
        <strain evidence="6">DAOM:BR144</strain>
    </source>
</reference>
<protein>
    <recommendedName>
        <fullName evidence="4">BRCT domain-containing protein</fullName>
    </recommendedName>
</protein>
<dbReference type="Pfam" id="PF16589">
    <property type="entry name" value="BRCT_2"/>
    <property type="match status" value="1"/>
</dbReference>
<dbReference type="PANTHER" id="PTHR15321:SF3">
    <property type="entry name" value="TP53-BINDING PROTEIN 1"/>
    <property type="match status" value="1"/>
</dbReference>
<dbReference type="CDD" id="cd17745">
    <property type="entry name" value="BRCT_p53bp1_rpt1"/>
    <property type="match status" value="1"/>
</dbReference>
<dbReference type="Gene3D" id="3.40.50.10190">
    <property type="entry name" value="BRCT domain"/>
    <property type="match status" value="1"/>
</dbReference>
<dbReference type="GO" id="GO:0005634">
    <property type="term" value="C:nucleus"/>
    <property type="evidence" value="ECO:0007669"/>
    <property type="project" value="UniProtKB-SubCell"/>
</dbReference>
<proteinExistence type="predicted"/>
<evidence type="ECO:0000256" key="1">
    <source>
        <dbReference type="ARBA" id="ARBA00004123"/>
    </source>
</evidence>
<evidence type="ECO:0000313" key="6">
    <source>
        <dbReference type="Proteomes" id="UP000019132"/>
    </source>
</evidence>
<organism evidence="5 6">
    <name type="scientific">Globisporangium ultimum (strain ATCC 200006 / CBS 805.95 / DAOM BR144)</name>
    <name type="common">Pythium ultimum</name>
    <dbReference type="NCBI Taxonomy" id="431595"/>
    <lineage>
        <taxon>Eukaryota</taxon>
        <taxon>Sar</taxon>
        <taxon>Stramenopiles</taxon>
        <taxon>Oomycota</taxon>
        <taxon>Peronosporomycetes</taxon>
        <taxon>Pythiales</taxon>
        <taxon>Pythiaceae</taxon>
        <taxon>Globisporangium</taxon>
    </lineage>
</organism>
<accession>K3WTV5</accession>
<dbReference type="STRING" id="431595.K3WTV5"/>
<dbReference type="GO" id="GO:0042393">
    <property type="term" value="F:histone binding"/>
    <property type="evidence" value="ECO:0007669"/>
    <property type="project" value="TreeGrafter"/>
</dbReference>
<sequence length="406" mass="46446">MTGLRFDVALVETRRRQQQPVQLQAFYLSPLPSNRAYVSRTKTIFKYKFEFCLTGFMKDGEVNLTELIEEHGGKIPERYQDVLHKNNPKAVVIATPVSWRKLKFIYAIACGIPVVHPEWIHACVTAGKVVSFDGYFIPSGYSFTTRKFECLSVQQLDIFAGLSFGIPYDVVRTSNTSTKSMGSLISFVLKACGAKLVVEDLTPSRDKLVDIVLSNEYTKTCEYYRKKHKTPLRTFPWVTECMILQRFIKKSKEDIFQPRVYERDDENQASEEVLAVNAEIGDADRTMLKLHTGELVLADLSGNGTDHFLLFHVCKILRIIIHREEDDRPRGEEEQSVSLEVGVLKRSSNSPGLSRTHSKILQIPTSHVKRRVVAVSAKDFQQLEYRDESIFYYEEKGEQDDNVKAK</sequence>
<name>K3WTV5_GLOUD</name>
<dbReference type="AlphaFoldDB" id="K3WTV5"/>
<evidence type="ECO:0000256" key="2">
    <source>
        <dbReference type="ARBA" id="ARBA00022763"/>
    </source>
</evidence>
<evidence type="ECO:0000313" key="5">
    <source>
        <dbReference type="EnsemblProtists" id="PYU1_T008401"/>
    </source>
</evidence>
<dbReference type="OMA" id="PEWIHAC"/>
<reference evidence="6" key="1">
    <citation type="journal article" date="2010" name="Genome Biol.">
        <title>Genome sequence of the necrotrophic plant pathogen Pythium ultimum reveals original pathogenicity mechanisms and effector repertoire.</title>
        <authorList>
            <person name="Levesque C.A."/>
            <person name="Brouwer H."/>
            <person name="Cano L."/>
            <person name="Hamilton J.P."/>
            <person name="Holt C."/>
            <person name="Huitema E."/>
            <person name="Raffaele S."/>
            <person name="Robideau G.P."/>
            <person name="Thines M."/>
            <person name="Win J."/>
            <person name="Zerillo M.M."/>
            <person name="Beakes G.W."/>
            <person name="Boore J.L."/>
            <person name="Busam D."/>
            <person name="Dumas B."/>
            <person name="Ferriera S."/>
            <person name="Fuerstenberg S.I."/>
            <person name="Gachon C.M."/>
            <person name="Gaulin E."/>
            <person name="Govers F."/>
            <person name="Grenville-Briggs L."/>
            <person name="Horner N."/>
            <person name="Hostetler J."/>
            <person name="Jiang R.H."/>
            <person name="Johnson J."/>
            <person name="Krajaejun T."/>
            <person name="Lin H."/>
            <person name="Meijer H.J."/>
            <person name="Moore B."/>
            <person name="Morris P."/>
            <person name="Phuntmart V."/>
            <person name="Puiu D."/>
            <person name="Shetty J."/>
            <person name="Stajich J.E."/>
            <person name="Tripathy S."/>
            <person name="Wawra S."/>
            <person name="van West P."/>
            <person name="Whitty B.R."/>
            <person name="Coutinho P.M."/>
            <person name="Henrissat B."/>
            <person name="Martin F."/>
            <person name="Thomas P.D."/>
            <person name="Tyler B.M."/>
            <person name="De Vries R.P."/>
            <person name="Kamoun S."/>
            <person name="Yandell M."/>
            <person name="Tisserat N."/>
            <person name="Buell C.R."/>
        </authorList>
    </citation>
    <scope>NUCLEOTIDE SEQUENCE</scope>
    <source>
        <strain evidence="6">DAOM:BR144</strain>
    </source>
</reference>
<dbReference type="GO" id="GO:0000077">
    <property type="term" value="P:DNA damage checkpoint signaling"/>
    <property type="evidence" value="ECO:0007669"/>
    <property type="project" value="TreeGrafter"/>
</dbReference>
<dbReference type="SUPFAM" id="SSF52113">
    <property type="entry name" value="BRCT domain"/>
    <property type="match status" value="1"/>
</dbReference>
<dbReference type="Proteomes" id="UP000019132">
    <property type="component" value="Unassembled WGS sequence"/>
</dbReference>
<keyword evidence="2" id="KW-0227">DNA damage</keyword>
<dbReference type="SMART" id="SM00292">
    <property type="entry name" value="BRCT"/>
    <property type="match status" value="1"/>
</dbReference>
<evidence type="ECO:0000256" key="3">
    <source>
        <dbReference type="ARBA" id="ARBA00023242"/>
    </source>
</evidence>
<dbReference type="VEuPathDB" id="FungiDB:PYU1_G008385"/>
<dbReference type="InterPro" id="IPR047249">
    <property type="entry name" value="BRCT_p53bp1-like_rpt1"/>
</dbReference>
<dbReference type="eggNOG" id="ENOG502S28W">
    <property type="taxonomic scope" value="Eukaryota"/>
</dbReference>
<evidence type="ECO:0000259" key="4">
    <source>
        <dbReference type="PROSITE" id="PS50172"/>
    </source>
</evidence>
<dbReference type="PANTHER" id="PTHR15321">
    <property type="entry name" value="TUMOR SUPPRESSOR P53-BINDING PROTEIN 1"/>
    <property type="match status" value="1"/>
</dbReference>
<reference evidence="5" key="3">
    <citation type="submission" date="2015-02" db="UniProtKB">
        <authorList>
            <consortium name="EnsemblProtists"/>
        </authorList>
    </citation>
    <scope>IDENTIFICATION</scope>
    <source>
        <strain evidence="5">DAOM BR144</strain>
    </source>
</reference>
<dbReference type="InterPro" id="IPR047252">
    <property type="entry name" value="TP53BP1-like"/>
</dbReference>